<dbReference type="CDD" id="cd00090">
    <property type="entry name" value="HTH_ARSR"/>
    <property type="match status" value="1"/>
</dbReference>
<dbReference type="PANTHER" id="PTHR30154:SF0">
    <property type="entry name" value="LEUCINE-RESPONSIVE REGULATORY PROTEIN"/>
    <property type="match status" value="1"/>
</dbReference>
<dbReference type="PANTHER" id="PTHR30154">
    <property type="entry name" value="LEUCINE-RESPONSIVE REGULATORY PROTEIN"/>
    <property type="match status" value="1"/>
</dbReference>
<dbReference type="Gene3D" id="1.10.10.10">
    <property type="entry name" value="Winged helix-like DNA-binding domain superfamily/Winged helix DNA-binding domain"/>
    <property type="match status" value="1"/>
</dbReference>
<dbReference type="PROSITE" id="PS00519">
    <property type="entry name" value="HTH_ASNC_1"/>
    <property type="match status" value="1"/>
</dbReference>
<dbReference type="SUPFAM" id="SSF46785">
    <property type="entry name" value="Winged helix' DNA-binding domain"/>
    <property type="match status" value="1"/>
</dbReference>
<dbReference type="InterPro" id="IPR019887">
    <property type="entry name" value="Tscrpt_reg_AsnC/Lrp_C"/>
</dbReference>
<name>A0ABU8XNB5_9PROT</name>
<dbReference type="InterPro" id="IPR036388">
    <property type="entry name" value="WH-like_DNA-bd_sf"/>
</dbReference>
<dbReference type="PROSITE" id="PS50956">
    <property type="entry name" value="HTH_ASNC_2"/>
    <property type="match status" value="1"/>
</dbReference>
<dbReference type="Gene3D" id="3.30.70.920">
    <property type="match status" value="1"/>
</dbReference>
<keyword evidence="7" id="KW-1185">Reference proteome</keyword>
<organism evidence="6 7">
    <name type="scientific">Benzoatithermus flavus</name>
    <dbReference type="NCBI Taxonomy" id="3108223"/>
    <lineage>
        <taxon>Bacteria</taxon>
        <taxon>Pseudomonadati</taxon>
        <taxon>Pseudomonadota</taxon>
        <taxon>Alphaproteobacteria</taxon>
        <taxon>Geminicoccales</taxon>
        <taxon>Geminicoccaceae</taxon>
        <taxon>Benzoatithermus</taxon>
    </lineage>
</organism>
<dbReference type="Pfam" id="PF01037">
    <property type="entry name" value="AsnC_trans_reg"/>
    <property type="match status" value="1"/>
</dbReference>
<evidence type="ECO:0000256" key="4">
    <source>
        <dbReference type="ARBA" id="ARBA00023163"/>
    </source>
</evidence>
<evidence type="ECO:0000256" key="3">
    <source>
        <dbReference type="ARBA" id="ARBA00023159"/>
    </source>
</evidence>
<evidence type="ECO:0000256" key="1">
    <source>
        <dbReference type="ARBA" id="ARBA00023015"/>
    </source>
</evidence>
<evidence type="ECO:0000256" key="2">
    <source>
        <dbReference type="ARBA" id="ARBA00023125"/>
    </source>
</evidence>
<evidence type="ECO:0000313" key="6">
    <source>
        <dbReference type="EMBL" id="MEK0082526.1"/>
    </source>
</evidence>
<evidence type="ECO:0000259" key="5">
    <source>
        <dbReference type="PROSITE" id="PS50956"/>
    </source>
</evidence>
<protein>
    <submittedName>
        <fullName evidence="6">Lrp/AsnC ligand binding domain-containing protein</fullName>
    </submittedName>
</protein>
<dbReference type="EMBL" id="JBBLZC010000004">
    <property type="protein sequence ID" value="MEK0082526.1"/>
    <property type="molecule type" value="Genomic_DNA"/>
</dbReference>
<dbReference type="InterPro" id="IPR011991">
    <property type="entry name" value="ArsR-like_HTH"/>
</dbReference>
<accession>A0ABU8XNB5</accession>
<dbReference type="InterPro" id="IPR000485">
    <property type="entry name" value="AsnC-type_HTH_dom"/>
</dbReference>
<dbReference type="SUPFAM" id="SSF54909">
    <property type="entry name" value="Dimeric alpha+beta barrel"/>
    <property type="match status" value="1"/>
</dbReference>
<gene>
    <name evidence="6" type="ORF">U1T56_05150</name>
</gene>
<dbReference type="InterPro" id="IPR036390">
    <property type="entry name" value="WH_DNA-bd_sf"/>
</dbReference>
<sequence>MDSIDLRIVRELQADGRISFTDLAPKVGLTTSPCLERVRRLERAGVIKGYTAILEPRALDAGLLVFIELSLTYTSPDIFQEFKRAIQKLPQVLECHLVSGDFDYLLKARIPDMNAYRELLGELLRHLPGVRNSKTLVVMEEVKETTAIPIGVR</sequence>
<keyword evidence="4" id="KW-0804">Transcription</keyword>
<dbReference type="Pfam" id="PF13404">
    <property type="entry name" value="HTH_AsnC-type"/>
    <property type="match status" value="1"/>
</dbReference>
<comment type="caution">
    <text evidence="6">The sequence shown here is derived from an EMBL/GenBank/DDBJ whole genome shotgun (WGS) entry which is preliminary data.</text>
</comment>
<evidence type="ECO:0000313" key="7">
    <source>
        <dbReference type="Proteomes" id="UP001375743"/>
    </source>
</evidence>
<keyword evidence="2" id="KW-0238">DNA-binding</keyword>
<dbReference type="Proteomes" id="UP001375743">
    <property type="component" value="Unassembled WGS sequence"/>
</dbReference>
<proteinExistence type="predicted"/>
<dbReference type="InterPro" id="IPR019888">
    <property type="entry name" value="Tscrpt_reg_AsnC-like"/>
</dbReference>
<feature type="domain" description="HTH asnC-type" evidence="5">
    <location>
        <begin position="1"/>
        <end position="64"/>
    </location>
</feature>
<dbReference type="SMART" id="SM00344">
    <property type="entry name" value="HTH_ASNC"/>
    <property type="match status" value="1"/>
</dbReference>
<keyword evidence="3" id="KW-0010">Activator</keyword>
<reference evidence="6 7" key="1">
    <citation type="submission" date="2024-01" db="EMBL/GenBank/DDBJ databases">
        <title>Multi-omics insights into the function and evolution of sodium benzoate biodegradation pathways in Benzoatithermus flavus gen. nov., sp. nov. from hot spring.</title>
        <authorList>
            <person name="Hu C.-J."/>
            <person name="Li W.-J."/>
        </authorList>
    </citation>
    <scope>NUCLEOTIDE SEQUENCE [LARGE SCALE GENOMIC DNA]</scope>
    <source>
        <strain evidence="6 7">SYSU G07066</strain>
    </source>
</reference>
<dbReference type="InterPro" id="IPR019885">
    <property type="entry name" value="Tscrpt_reg_HTH_AsnC-type_CS"/>
</dbReference>
<dbReference type="InterPro" id="IPR011008">
    <property type="entry name" value="Dimeric_a/b-barrel"/>
</dbReference>
<dbReference type="PRINTS" id="PR00033">
    <property type="entry name" value="HTHASNC"/>
</dbReference>
<dbReference type="RefSeq" id="WP_418158592.1">
    <property type="nucleotide sequence ID" value="NZ_JBBLZC010000004.1"/>
</dbReference>
<keyword evidence="1" id="KW-0805">Transcription regulation</keyword>